<accession>A0ABX7BFQ8</accession>
<dbReference type="Gene3D" id="3.90.76.10">
    <property type="entry name" value="Dipeptide-binding Protein, Domain 1"/>
    <property type="match status" value="1"/>
</dbReference>
<evidence type="ECO:0000256" key="2">
    <source>
        <dbReference type="ARBA" id="ARBA00005695"/>
    </source>
</evidence>
<keyword evidence="7" id="KW-1185">Reference proteome</keyword>
<organism evidence="6 7">
    <name type="scientific">Skermanella cutis</name>
    <dbReference type="NCBI Taxonomy" id="2775420"/>
    <lineage>
        <taxon>Bacteria</taxon>
        <taxon>Pseudomonadati</taxon>
        <taxon>Pseudomonadota</taxon>
        <taxon>Alphaproteobacteria</taxon>
        <taxon>Rhodospirillales</taxon>
        <taxon>Azospirillaceae</taxon>
        <taxon>Skermanella</taxon>
    </lineage>
</organism>
<dbReference type="InterPro" id="IPR030678">
    <property type="entry name" value="Peptide/Ni-bd"/>
</dbReference>
<protein>
    <submittedName>
        <fullName evidence="6">ABC transporter substrate-binding protein</fullName>
    </submittedName>
</protein>
<sequence length="503" mass="54996">MKNWQAGLLAAGFIALTASGAGAQTLRVGLQEDPDLLDPDLARSFVGRIVFTSLCDKLVDLGPDLDFVPQLATEWSWSPDNKALTLKLRQGVTFHDGEPFNAEAVKFNIERSLTLPGSTRRSEIAAVTSVDVVDPYTVRLNLSEPFAPLLAALSDRAGMMISPKAAREAGENFSRAPVCSGPYKFVERVAQDRIVLEKFPQHWNASAYPLERVSYLPIPDTTVRLANLQSGGLDIIERTAPADLPTVRGDSSLRLEQATSLGYQGITLNVGNGPRAEQPLGKDPKVREAFELAIDRTIVNQVGFEGEHTVGNQPVAPTNPYYAKSVPVPERDVERAKKLLEEAGHGRVKVELMTPNAPDSLRVAEVIQALAGEAGFDVSVNATEFATGLDRQTRGDFEAFLIGWSGRADPDGNIHIFVSCKGGLNDGKYCNPKVDEHLNAARTTTDAEARKAEYAKAAELYLADRQRIYMYHQNWFWAMTAALEGFKPHPDGMIRLEGVSLKK</sequence>
<proteinExistence type="inferred from homology"/>
<feature type="signal peptide" evidence="4">
    <location>
        <begin position="1"/>
        <end position="23"/>
    </location>
</feature>
<dbReference type="InterPro" id="IPR000914">
    <property type="entry name" value="SBP_5_dom"/>
</dbReference>
<evidence type="ECO:0000313" key="6">
    <source>
        <dbReference type="EMBL" id="QQP92430.1"/>
    </source>
</evidence>
<dbReference type="Pfam" id="PF00496">
    <property type="entry name" value="SBP_bac_5"/>
    <property type="match status" value="1"/>
</dbReference>
<dbReference type="Proteomes" id="UP000595197">
    <property type="component" value="Chromosome"/>
</dbReference>
<evidence type="ECO:0000256" key="1">
    <source>
        <dbReference type="ARBA" id="ARBA00004418"/>
    </source>
</evidence>
<evidence type="ECO:0000313" key="7">
    <source>
        <dbReference type="Proteomes" id="UP000595197"/>
    </source>
</evidence>
<evidence type="ECO:0000256" key="4">
    <source>
        <dbReference type="SAM" id="SignalP"/>
    </source>
</evidence>
<comment type="similarity">
    <text evidence="2">Belongs to the bacterial solute-binding protein 5 family.</text>
</comment>
<dbReference type="PIRSF" id="PIRSF002741">
    <property type="entry name" value="MppA"/>
    <property type="match status" value="1"/>
</dbReference>
<keyword evidence="3 4" id="KW-0732">Signal</keyword>
<dbReference type="SUPFAM" id="SSF53850">
    <property type="entry name" value="Periplasmic binding protein-like II"/>
    <property type="match status" value="1"/>
</dbReference>
<reference evidence="6" key="1">
    <citation type="submission" date="2021-02" db="EMBL/GenBank/DDBJ databases">
        <title>Skermanella TT6 skin isolate.</title>
        <authorList>
            <person name="Lee K."/>
            <person name="Ganzorig M."/>
        </authorList>
    </citation>
    <scope>NUCLEOTIDE SEQUENCE</scope>
    <source>
        <strain evidence="6">TT6</strain>
    </source>
</reference>
<comment type="subcellular location">
    <subcellularLocation>
        <location evidence="1">Periplasm</location>
    </subcellularLocation>
</comment>
<feature type="chain" id="PRO_5045304574" evidence="4">
    <location>
        <begin position="24"/>
        <end position="503"/>
    </location>
</feature>
<dbReference type="InterPro" id="IPR039424">
    <property type="entry name" value="SBP_5"/>
</dbReference>
<dbReference type="CDD" id="cd08511">
    <property type="entry name" value="PBP2_NikA_DppA_OppA_like_5"/>
    <property type="match status" value="1"/>
</dbReference>
<dbReference type="Gene3D" id="3.10.105.10">
    <property type="entry name" value="Dipeptide-binding Protein, Domain 3"/>
    <property type="match status" value="1"/>
</dbReference>
<evidence type="ECO:0000259" key="5">
    <source>
        <dbReference type="Pfam" id="PF00496"/>
    </source>
</evidence>
<gene>
    <name evidence="6" type="ORF">IGS68_14090</name>
</gene>
<dbReference type="PANTHER" id="PTHR30290:SF38">
    <property type="entry name" value="D,D-DIPEPTIDE-BINDING PERIPLASMIC PROTEIN DDPA-RELATED"/>
    <property type="match status" value="1"/>
</dbReference>
<evidence type="ECO:0000256" key="3">
    <source>
        <dbReference type="ARBA" id="ARBA00022729"/>
    </source>
</evidence>
<dbReference type="Gene3D" id="3.40.190.10">
    <property type="entry name" value="Periplasmic binding protein-like II"/>
    <property type="match status" value="1"/>
</dbReference>
<dbReference type="EMBL" id="CP067420">
    <property type="protein sequence ID" value="QQP92430.1"/>
    <property type="molecule type" value="Genomic_DNA"/>
</dbReference>
<name>A0ABX7BFQ8_9PROT</name>
<feature type="domain" description="Solute-binding protein family 5" evidence="5">
    <location>
        <begin position="67"/>
        <end position="423"/>
    </location>
</feature>
<dbReference type="PANTHER" id="PTHR30290">
    <property type="entry name" value="PERIPLASMIC BINDING COMPONENT OF ABC TRANSPORTER"/>
    <property type="match status" value="1"/>
</dbReference>